<evidence type="ECO:0000313" key="1">
    <source>
        <dbReference type="EMBL" id="KAG8644385.1"/>
    </source>
</evidence>
<dbReference type="EMBL" id="CM004397">
    <property type="protein sequence ID" value="KAG8644385.1"/>
    <property type="molecule type" value="Genomic_DNA"/>
</dbReference>
<sequence>MGEQKLRFKGSWICLEMRYGRFSKTSRCMALSKKKVKGIMDFLVYKMGWQSAVVARVPLVVGFSLERRIMPRYSVVRVLLLNGLIKADISLSSVLMPAEKLFLERFRRLCPSLFFKMNS</sequence>
<gene>
    <name evidence="1" type="ORF">MANES_11G124250v8</name>
</gene>
<accession>A0ACB7GWM4</accession>
<reference evidence="2" key="1">
    <citation type="journal article" date="2016" name="Nat. Biotechnol.">
        <title>Sequencing wild and cultivated cassava and related species reveals extensive interspecific hybridization and genetic diversity.</title>
        <authorList>
            <person name="Bredeson J.V."/>
            <person name="Lyons J.B."/>
            <person name="Prochnik S.E."/>
            <person name="Wu G.A."/>
            <person name="Ha C.M."/>
            <person name="Edsinger-Gonzales E."/>
            <person name="Grimwood J."/>
            <person name="Schmutz J."/>
            <person name="Rabbi I.Y."/>
            <person name="Egesi C."/>
            <person name="Nauluvula P."/>
            <person name="Lebot V."/>
            <person name="Ndunguru J."/>
            <person name="Mkamilo G."/>
            <person name="Bart R.S."/>
            <person name="Setter T.L."/>
            <person name="Gleadow R.M."/>
            <person name="Kulakow P."/>
            <person name="Ferguson M.E."/>
            <person name="Rounsley S."/>
            <person name="Rokhsar D.S."/>
        </authorList>
    </citation>
    <scope>NUCLEOTIDE SEQUENCE [LARGE SCALE GENOMIC DNA]</scope>
    <source>
        <strain evidence="2">cv. AM560-2</strain>
    </source>
</reference>
<organism evidence="1 2">
    <name type="scientific">Manihot esculenta</name>
    <name type="common">Cassava</name>
    <name type="synonym">Jatropha manihot</name>
    <dbReference type="NCBI Taxonomy" id="3983"/>
    <lineage>
        <taxon>Eukaryota</taxon>
        <taxon>Viridiplantae</taxon>
        <taxon>Streptophyta</taxon>
        <taxon>Embryophyta</taxon>
        <taxon>Tracheophyta</taxon>
        <taxon>Spermatophyta</taxon>
        <taxon>Magnoliopsida</taxon>
        <taxon>eudicotyledons</taxon>
        <taxon>Gunneridae</taxon>
        <taxon>Pentapetalae</taxon>
        <taxon>rosids</taxon>
        <taxon>fabids</taxon>
        <taxon>Malpighiales</taxon>
        <taxon>Euphorbiaceae</taxon>
        <taxon>Crotonoideae</taxon>
        <taxon>Manihoteae</taxon>
        <taxon>Manihot</taxon>
    </lineage>
</organism>
<name>A0ACB7GWM4_MANES</name>
<comment type="caution">
    <text evidence="1">The sequence shown here is derived from an EMBL/GenBank/DDBJ whole genome shotgun (WGS) entry which is preliminary data.</text>
</comment>
<proteinExistence type="predicted"/>
<protein>
    <submittedName>
        <fullName evidence="1">Uncharacterized protein</fullName>
    </submittedName>
</protein>
<dbReference type="Proteomes" id="UP000091857">
    <property type="component" value="Chromosome 11"/>
</dbReference>
<keyword evidence="2" id="KW-1185">Reference proteome</keyword>
<evidence type="ECO:0000313" key="2">
    <source>
        <dbReference type="Proteomes" id="UP000091857"/>
    </source>
</evidence>